<comment type="caution">
    <text evidence="1">The sequence shown here is derived from an EMBL/GenBank/DDBJ whole genome shotgun (WGS) entry which is preliminary data.</text>
</comment>
<dbReference type="PANTHER" id="PTHR23314:SF0">
    <property type="entry name" value="SPERM-ASSOCIATED ANTIGEN 6"/>
    <property type="match status" value="1"/>
</dbReference>
<dbReference type="GO" id="GO:0003341">
    <property type="term" value="P:cilium movement"/>
    <property type="evidence" value="ECO:0007669"/>
    <property type="project" value="TreeGrafter"/>
</dbReference>
<protein>
    <recommendedName>
        <fullName evidence="3">Sperm-associated antigen 6</fullName>
    </recommendedName>
</protein>
<dbReference type="Proteomes" id="UP000078046">
    <property type="component" value="Unassembled WGS sequence"/>
</dbReference>
<organism evidence="1 2">
    <name type="scientific">Intoshia linei</name>
    <dbReference type="NCBI Taxonomy" id="1819745"/>
    <lineage>
        <taxon>Eukaryota</taxon>
        <taxon>Metazoa</taxon>
        <taxon>Spiralia</taxon>
        <taxon>Lophotrochozoa</taxon>
        <taxon>Mesozoa</taxon>
        <taxon>Orthonectida</taxon>
        <taxon>Rhopaluridae</taxon>
        <taxon>Intoshia</taxon>
    </lineage>
</organism>
<name>A0A177B6R7_9BILA</name>
<dbReference type="PANTHER" id="PTHR23314">
    <property type="entry name" value="SPERM-ASSOCIATED ANTIGEN 6 ARMADILLO REPEAT-CONTAINING"/>
    <property type="match status" value="1"/>
</dbReference>
<evidence type="ECO:0008006" key="3">
    <source>
        <dbReference type="Google" id="ProtNLM"/>
    </source>
</evidence>
<dbReference type="InterPro" id="IPR011989">
    <property type="entry name" value="ARM-like"/>
</dbReference>
<dbReference type="SUPFAM" id="SSF48371">
    <property type="entry name" value="ARM repeat"/>
    <property type="match status" value="1"/>
</dbReference>
<dbReference type="AlphaFoldDB" id="A0A177B6R7"/>
<dbReference type="Gene3D" id="1.25.10.10">
    <property type="entry name" value="Leucine-rich Repeat Variant"/>
    <property type="match status" value="1"/>
</dbReference>
<proteinExistence type="predicted"/>
<dbReference type="InterPro" id="IPR016024">
    <property type="entry name" value="ARM-type_fold"/>
</dbReference>
<evidence type="ECO:0000313" key="1">
    <source>
        <dbReference type="EMBL" id="OAF69820.1"/>
    </source>
</evidence>
<dbReference type="GO" id="GO:0008017">
    <property type="term" value="F:microtubule binding"/>
    <property type="evidence" value="ECO:0007669"/>
    <property type="project" value="TreeGrafter"/>
</dbReference>
<dbReference type="OrthoDB" id="7537227at2759"/>
<keyword evidence="2" id="KW-1185">Reference proteome</keyword>
<feature type="non-terminal residue" evidence="1">
    <location>
        <position position="1"/>
    </location>
</feature>
<dbReference type="EMBL" id="LWCA01000226">
    <property type="protein sequence ID" value="OAF69820.1"/>
    <property type="molecule type" value="Genomic_DNA"/>
</dbReference>
<dbReference type="GO" id="GO:0015630">
    <property type="term" value="C:microtubule cytoskeleton"/>
    <property type="evidence" value="ECO:0007669"/>
    <property type="project" value="TreeGrafter"/>
</dbReference>
<evidence type="ECO:0000313" key="2">
    <source>
        <dbReference type="Proteomes" id="UP000078046"/>
    </source>
</evidence>
<reference evidence="1 2" key="1">
    <citation type="submission" date="2016-04" db="EMBL/GenBank/DDBJ databases">
        <title>The genome of Intoshia linei affirms orthonectids as highly simplified spiralians.</title>
        <authorList>
            <person name="Mikhailov K.V."/>
            <person name="Slusarev G.S."/>
            <person name="Nikitin M.A."/>
            <person name="Logacheva M.D."/>
            <person name="Penin A."/>
            <person name="Aleoshin V."/>
            <person name="Panchin Y.V."/>
        </authorList>
    </citation>
    <scope>NUCLEOTIDE SEQUENCE [LARGE SCALE GENOMIC DNA]</scope>
    <source>
        <strain evidence="1">Intl2013</strain>
        <tissue evidence="1">Whole animal</tissue>
    </source>
</reference>
<sequence>GVVQLACALNDEAESHVQAAIAWALGQIGSHTPEHAKAVGESNVLLKLLDKYTSPASTEDLQQKCKRSLKSILQKCIHLPLLEPLLHDAPSNILKYVVGQFSKVLPHDAKARKMFVTSEGLKKIQTIKSEPGSLLSEYITSINNCFPIEIVKYYTPGYSDVLLEQVEKYVPP</sequence>
<accession>A0A177B6R7</accession>
<gene>
    <name evidence="1" type="ORF">A3Q56_02446</name>
</gene>